<reference evidence="5" key="1">
    <citation type="journal article" date="2019" name="BMC Genomics">
        <title>A new reference genome for Sorghum bicolor reveals high levels of sequence similarity between sweet and grain genotypes: implications for the genetics of sugar metabolism.</title>
        <authorList>
            <person name="Cooper E.A."/>
            <person name="Brenton Z.W."/>
            <person name="Flinn B.S."/>
            <person name="Jenkins J."/>
            <person name="Shu S."/>
            <person name="Flowers D."/>
            <person name="Luo F."/>
            <person name="Wang Y."/>
            <person name="Xia P."/>
            <person name="Barry K."/>
            <person name="Daum C."/>
            <person name="Lipzen A."/>
            <person name="Yoshinaga Y."/>
            <person name="Schmutz J."/>
            <person name="Saski C."/>
            <person name="Vermerris W."/>
            <person name="Kresovich S."/>
        </authorList>
    </citation>
    <scope>NUCLEOTIDE SEQUENCE</scope>
</reference>
<evidence type="ECO:0000256" key="3">
    <source>
        <dbReference type="PROSITE-ProRule" id="PRU01191"/>
    </source>
</evidence>
<comment type="similarity">
    <text evidence="3">Belongs to the GRAS family.</text>
</comment>
<feature type="short sequence motif" description="VHIID" evidence="3">
    <location>
        <begin position="463"/>
        <end position="467"/>
    </location>
</feature>
<dbReference type="Proteomes" id="UP000807115">
    <property type="component" value="Chromosome 9"/>
</dbReference>
<protein>
    <recommendedName>
        <fullName evidence="7">Scarecrow-like protein 9</fullName>
    </recommendedName>
</protein>
<accession>A0A921U3D9</accession>
<keyword evidence="1" id="KW-0805">Transcription regulation</keyword>
<comment type="caution">
    <text evidence="3">Lacks conserved residue(s) required for the propagation of feature annotation.</text>
</comment>
<reference evidence="5" key="2">
    <citation type="submission" date="2020-10" db="EMBL/GenBank/DDBJ databases">
        <authorList>
            <person name="Cooper E.A."/>
            <person name="Brenton Z.W."/>
            <person name="Flinn B.S."/>
            <person name="Jenkins J."/>
            <person name="Shu S."/>
            <person name="Flowers D."/>
            <person name="Luo F."/>
            <person name="Wang Y."/>
            <person name="Xia P."/>
            <person name="Barry K."/>
            <person name="Daum C."/>
            <person name="Lipzen A."/>
            <person name="Yoshinaga Y."/>
            <person name="Schmutz J."/>
            <person name="Saski C."/>
            <person name="Vermerris W."/>
            <person name="Kresovich S."/>
        </authorList>
    </citation>
    <scope>NUCLEOTIDE SEQUENCE</scope>
</reference>
<dbReference type="InterPro" id="IPR005202">
    <property type="entry name" value="TF_GRAS"/>
</dbReference>
<evidence type="ECO:0008006" key="7">
    <source>
        <dbReference type="Google" id="ProtNLM"/>
    </source>
</evidence>
<keyword evidence="2" id="KW-0804">Transcription</keyword>
<proteinExistence type="inferred from homology"/>
<comment type="caution">
    <text evidence="5">The sequence shown here is derived from an EMBL/GenBank/DDBJ whole genome shotgun (WGS) entry which is preliminary data.</text>
</comment>
<feature type="region of interest" description="SAW" evidence="3">
    <location>
        <begin position="650"/>
        <end position="725"/>
    </location>
</feature>
<feature type="region of interest" description="Leucine repeat II (LRII)" evidence="3">
    <location>
        <begin position="512"/>
        <end position="544"/>
    </location>
</feature>
<evidence type="ECO:0000256" key="2">
    <source>
        <dbReference type="ARBA" id="ARBA00023163"/>
    </source>
</evidence>
<feature type="region of interest" description="Leucine repeat I (LRI)" evidence="3">
    <location>
        <begin position="353"/>
        <end position="413"/>
    </location>
</feature>
<organism evidence="5 6">
    <name type="scientific">Sorghum bicolor</name>
    <name type="common">Sorghum</name>
    <name type="synonym">Sorghum vulgare</name>
    <dbReference type="NCBI Taxonomy" id="4558"/>
    <lineage>
        <taxon>Eukaryota</taxon>
        <taxon>Viridiplantae</taxon>
        <taxon>Streptophyta</taxon>
        <taxon>Embryophyta</taxon>
        <taxon>Tracheophyta</taxon>
        <taxon>Spermatophyta</taxon>
        <taxon>Magnoliopsida</taxon>
        <taxon>Liliopsida</taxon>
        <taxon>Poales</taxon>
        <taxon>Poaceae</taxon>
        <taxon>PACMAD clade</taxon>
        <taxon>Panicoideae</taxon>
        <taxon>Andropogonodae</taxon>
        <taxon>Andropogoneae</taxon>
        <taxon>Sorghinae</taxon>
        <taxon>Sorghum</taxon>
    </lineage>
</organism>
<evidence type="ECO:0000313" key="5">
    <source>
        <dbReference type="EMBL" id="KAG0516534.1"/>
    </source>
</evidence>
<gene>
    <name evidence="5" type="ORF">BDA96_09G011300</name>
</gene>
<evidence type="ECO:0000256" key="1">
    <source>
        <dbReference type="ARBA" id="ARBA00023015"/>
    </source>
</evidence>
<dbReference type="AlphaFoldDB" id="A0A921U3D9"/>
<dbReference type="Pfam" id="PF03514">
    <property type="entry name" value="GRAS"/>
    <property type="match status" value="1"/>
</dbReference>
<dbReference type="EMBL" id="CM027688">
    <property type="protein sequence ID" value="KAG0516534.1"/>
    <property type="molecule type" value="Genomic_DNA"/>
</dbReference>
<evidence type="ECO:0000256" key="4">
    <source>
        <dbReference type="SAM" id="MobiDB-lite"/>
    </source>
</evidence>
<dbReference type="PANTHER" id="PTHR31636">
    <property type="entry name" value="OSJNBA0084A10.13 PROTEIN-RELATED"/>
    <property type="match status" value="1"/>
</dbReference>
<feature type="region of interest" description="Disordered" evidence="4">
    <location>
        <begin position="146"/>
        <end position="167"/>
    </location>
</feature>
<feature type="region of interest" description="Disordered" evidence="4">
    <location>
        <begin position="321"/>
        <end position="347"/>
    </location>
</feature>
<dbReference type="PROSITE" id="PS50985">
    <property type="entry name" value="GRAS"/>
    <property type="match status" value="1"/>
</dbReference>
<feature type="compositionally biased region" description="Basic and acidic residues" evidence="4">
    <location>
        <begin position="321"/>
        <end position="334"/>
    </location>
</feature>
<name>A0A921U3D9_SORBI</name>
<sequence>MRIESPFDDLYTITTPGQRQDGFSTSSSQQQLTLYDQRLCDPQFFSQLTNESNMQFSGVVTIPGMYNVSSNLGQNHIQIPTGVSPDYQMVRPNNALHHISQILMEDIDDRVGSHEGEAALQAAEKSFHGILEQVYPLSLEWSPLHHSGEAGDGPGEGSNSYHKRPRRSSFTTDIFSNSMLQSLQAPLSQYSYGRSSFQPYQPLASTGRASRFGFPALQIRREAKDAKGFDKMVIHLVGDKLSICRLTTAKAKEVAGKSKYAIFQISDPRNNPYIQDLDNREGWGKNCTITCEINHNDKLDSVLLCYGPDCFNETARLRDMAAKEASKNSPKGESKSTAQQKSRGTRQLKKEVVDLRSLLIHCAQAVAADDRLLASELIKKIRQHSSRDGECCQRLAFYFVNGLEARLAGTGSQLFPKMLAKRISEDDMLKVYNFYLAVCPFHRASYTFANQTIIETSAGHSRVHIIDFGVYTGFQWPSLIQLFGDQGVPPRLRITGIEVPRPGFSPLENIERTGKLLADYANMYKVPFQYQGIYSRYEDIQIEDLNIEEDEVLIINCLYRMKNLGDETVAMDSARDRVLKIMRRMNPKVFIFGILNGSYSSPFFVTRFKELLFHYSSLFDMLDVNASRGNEARKLLEGGILGREILNVIACESADRIERPETYQQWQARCLKVGFEQLPLDPAIMKSMLLMKKEFYHEDFVADEDSGWLLQGWKGRVLYALSKWKINESCADQ</sequence>
<evidence type="ECO:0000313" key="6">
    <source>
        <dbReference type="Proteomes" id="UP000807115"/>
    </source>
</evidence>